<organism evidence="1 2">
    <name type="scientific">Peribacillus asahii</name>
    <dbReference type="NCBI Taxonomy" id="228899"/>
    <lineage>
        <taxon>Bacteria</taxon>
        <taxon>Bacillati</taxon>
        <taxon>Bacillota</taxon>
        <taxon>Bacilli</taxon>
        <taxon>Bacillales</taxon>
        <taxon>Bacillaceae</taxon>
        <taxon>Peribacillus</taxon>
    </lineage>
</organism>
<reference evidence="1 2" key="1">
    <citation type="submission" date="2018-01" db="EMBL/GenBank/DDBJ databases">
        <title>Bacillus asahii Genome sequencing and assembly.</title>
        <authorList>
            <person name="Jiang H."/>
            <person name="Feng Y."/>
            <person name="Zhao F."/>
            <person name="Lin X."/>
        </authorList>
    </citation>
    <scope>NUCLEOTIDE SEQUENCE [LARGE SCALE GENOMIC DNA]</scope>
    <source>
        <strain evidence="1 2">OM18</strain>
    </source>
</reference>
<dbReference type="AlphaFoldDB" id="A0A3Q9RPK2"/>
<dbReference type="KEGG" id="pasa:BAOM_3307"/>
<dbReference type="EMBL" id="CP026095">
    <property type="protein sequence ID" value="AZV43916.1"/>
    <property type="molecule type" value="Genomic_DNA"/>
</dbReference>
<evidence type="ECO:0000313" key="1">
    <source>
        <dbReference type="EMBL" id="AZV43916.1"/>
    </source>
</evidence>
<dbReference type="OrthoDB" id="2990823at2"/>
<name>A0A3Q9RPK2_9BACI</name>
<evidence type="ECO:0000313" key="2">
    <source>
        <dbReference type="Proteomes" id="UP000283095"/>
    </source>
</evidence>
<proteinExistence type="predicted"/>
<gene>
    <name evidence="1" type="ORF">BAOM_3307</name>
</gene>
<dbReference type="Proteomes" id="UP000283095">
    <property type="component" value="Chromosome"/>
</dbReference>
<protein>
    <submittedName>
        <fullName evidence="1">Uncharacterized protein</fullName>
    </submittedName>
</protein>
<sequence>MDKQIWFKDLHDLDLEDLVQLKWNIRQGFFPDADWHQKPTSQNPEGITMDEWLSTLEEEFVRLGI</sequence>
<accession>A0A3Q9RPK2</accession>
<dbReference type="RefSeq" id="WP_127761001.1">
    <property type="nucleotide sequence ID" value="NZ_CP026095.1"/>
</dbReference>